<feature type="domain" description="Tim44-like" evidence="11">
    <location>
        <begin position="145"/>
        <end position="295"/>
    </location>
</feature>
<evidence type="ECO:0000256" key="2">
    <source>
        <dbReference type="ARBA" id="ARBA00022946"/>
    </source>
</evidence>
<keyword evidence="3" id="KW-0689">Ribosomal protein</keyword>
<dbReference type="InterPro" id="IPR007379">
    <property type="entry name" value="Tim44-like_dom"/>
</dbReference>
<dbReference type="EMBL" id="CAHIKZ030001274">
    <property type="protein sequence ID" value="CAE1258442.1"/>
    <property type="molecule type" value="Genomic_DNA"/>
</dbReference>
<dbReference type="AlphaFoldDB" id="A0A812C2F8"/>
<dbReference type="GO" id="GO:0005739">
    <property type="term" value="C:mitochondrion"/>
    <property type="evidence" value="ECO:0007669"/>
    <property type="project" value="UniProtKB-SubCell"/>
</dbReference>
<feature type="region of interest" description="Disordered" evidence="10">
    <location>
        <begin position="316"/>
        <end position="344"/>
    </location>
</feature>
<dbReference type="SUPFAM" id="SSF54427">
    <property type="entry name" value="NTF2-like"/>
    <property type="match status" value="1"/>
</dbReference>
<dbReference type="InterPro" id="IPR051975">
    <property type="entry name" value="mtLSU_mL45"/>
</dbReference>
<gene>
    <name evidence="12" type="ORF">SPHA_31236</name>
</gene>
<keyword evidence="2" id="KW-0809">Transit peptide</keyword>
<dbReference type="GO" id="GO:1990904">
    <property type="term" value="C:ribonucleoprotein complex"/>
    <property type="evidence" value="ECO:0007669"/>
    <property type="project" value="UniProtKB-KW"/>
</dbReference>
<protein>
    <recommendedName>
        <fullName evidence="7">Large ribosomal subunit protein mL45</fullName>
    </recommendedName>
    <alternativeName>
        <fullName evidence="8">39S ribosomal protein L45, mitochondrial</fullName>
    </alternativeName>
</protein>
<dbReference type="FunFam" id="3.10.450.240:FF:000003">
    <property type="entry name" value="39S ribosomal protein L45, mitochondrial"/>
    <property type="match status" value="1"/>
</dbReference>
<dbReference type="InterPro" id="IPR032710">
    <property type="entry name" value="NTF2-like_dom_sf"/>
</dbReference>
<evidence type="ECO:0000313" key="13">
    <source>
        <dbReference type="Proteomes" id="UP000597762"/>
    </source>
</evidence>
<keyword evidence="9" id="KW-0175">Coiled coil</keyword>
<proteinExistence type="inferred from homology"/>
<evidence type="ECO:0000256" key="10">
    <source>
        <dbReference type="SAM" id="MobiDB-lite"/>
    </source>
</evidence>
<dbReference type="PANTHER" id="PTHR28554">
    <property type="entry name" value="39S RIBOSOMAL PROTEIN L45, MITOCHONDRIAL"/>
    <property type="match status" value="1"/>
</dbReference>
<sequence length="344" mass="40081">MAAGPYFFVWATALRCRLQHIQTGLLERSLQTHLLRKQQVMFYPTSKHYNPKFRKERAKKFLKVDLPNFDKIRNDQKLSPDELRIKMKKEGKQPPRTHQERTINISCTGGIFEAYVPPEGDGKSSLVSTKGAKQRLTGLEKKGTSLMSVRKIKKYLADFDTKEFAQEAQDIVMEAHKLLENVKENEERLHELVTEKAYPELTHGLELKTFKWNFVGSIEPPRVVHVRVTDMMSKENLYAQVTVRLFTQQCLAIYDRFGRLMYGSENVVKDVLEYVVLENHISNLYGHWRIHSKIIPEWMPSRDPILRTYRLPEFEAIEDDPEEEDENVEVKPSDDGDKPQFATA</sequence>
<dbReference type="Pfam" id="PF04280">
    <property type="entry name" value="Tim44"/>
    <property type="match status" value="1"/>
</dbReference>
<evidence type="ECO:0000256" key="9">
    <source>
        <dbReference type="SAM" id="Coils"/>
    </source>
</evidence>
<dbReference type="SMART" id="SM00978">
    <property type="entry name" value="Tim44"/>
    <property type="match status" value="1"/>
</dbReference>
<dbReference type="PANTHER" id="PTHR28554:SF1">
    <property type="entry name" value="LARGE RIBOSOMAL SUBUNIT PROTEIN ML45"/>
    <property type="match status" value="1"/>
</dbReference>
<feature type="compositionally biased region" description="Basic and acidic residues" evidence="10">
    <location>
        <begin position="328"/>
        <end position="338"/>
    </location>
</feature>
<evidence type="ECO:0000256" key="5">
    <source>
        <dbReference type="ARBA" id="ARBA00023274"/>
    </source>
</evidence>
<evidence type="ECO:0000256" key="8">
    <source>
        <dbReference type="ARBA" id="ARBA00043031"/>
    </source>
</evidence>
<evidence type="ECO:0000259" key="11">
    <source>
        <dbReference type="SMART" id="SM00978"/>
    </source>
</evidence>
<dbReference type="Gene3D" id="3.10.450.240">
    <property type="match status" value="1"/>
</dbReference>
<comment type="caution">
    <text evidence="12">The sequence shown here is derived from an EMBL/GenBank/DDBJ whole genome shotgun (WGS) entry which is preliminary data.</text>
</comment>
<keyword evidence="4" id="KW-0496">Mitochondrion</keyword>
<reference evidence="12" key="1">
    <citation type="submission" date="2021-01" db="EMBL/GenBank/DDBJ databases">
        <authorList>
            <person name="Li R."/>
            <person name="Bekaert M."/>
        </authorList>
    </citation>
    <scope>NUCLEOTIDE SEQUENCE</scope>
    <source>
        <strain evidence="12">Farmed</strain>
    </source>
</reference>
<name>A0A812C2F8_ACAPH</name>
<evidence type="ECO:0000256" key="4">
    <source>
        <dbReference type="ARBA" id="ARBA00023128"/>
    </source>
</evidence>
<keyword evidence="5" id="KW-0687">Ribonucleoprotein</keyword>
<dbReference type="OrthoDB" id="19619at2759"/>
<evidence type="ECO:0000256" key="7">
    <source>
        <dbReference type="ARBA" id="ARBA00039448"/>
    </source>
</evidence>
<evidence type="ECO:0000256" key="6">
    <source>
        <dbReference type="ARBA" id="ARBA00038073"/>
    </source>
</evidence>
<evidence type="ECO:0000256" key="3">
    <source>
        <dbReference type="ARBA" id="ARBA00022980"/>
    </source>
</evidence>
<evidence type="ECO:0000313" key="12">
    <source>
        <dbReference type="EMBL" id="CAE1258442.1"/>
    </source>
</evidence>
<organism evidence="12 13">
    <name type="scientific">Acanthosepion pharaonis</name>
    <name type="common">Pharaoh cuttlefish</name>
    <name type="synonym">Sepia pharaonis</name>
    <dbReference type="NCBI Taxonomy" id="158019"/>
    <lineage>
        <taxon>Eukaryota</taxon>
        <taxon>Metazoa</taxon>
        <taxon>Spiralia</taxon>
        <taxon>Lophotrochozoa</taxon>
        <taxon>Mollusca</taxon>
        <taxon>Cephalopoda</taxon>
        <taxon>Coleoidea</taxon>
        <taxon>Decapodiformes</taxon>
        <taxon>Sepiida</taxon>
        <taxon>Sepiina</taxon>
        <taxon>Sepiidae</taxon>
        <taxon>Acanthosepion</taxon>
    </lineage>
</organism>
<dbReference type="GO" id="GO:0005840">
    <property type="term" value="C:ribosome"/>
    <property type="evidence" value="ECO:0007669"/>
    <property type="project" value="UniProtKB-KW"/>
</dbReference>
<feature type="coiled-coil region" evidence="9">
    <location>
        <begin position="165"/>
        <end position="195"/>
    </location>
</feature>
<feature type="compositionally biased region" description="Acidic residues" evidence="10">
    <location>
        <begin position="316"/>
        <end position="327"/>
    </location>
</feature>
<accession>A0A812C2F8</accession>
<dbReference type="Proteomes" id="UP000597762">
    <property type="component" value="Unassembled WGS sequence"/>
</dbReference>
<evidence type="ECO:0000256" key="1">
    <source>
        <dbReference type="ARBA" id="ARBA00004173"/>
    </source>
</evidence>
<comment type="similarity">
    <text evidence="6">Belongs to the mitochondrion-specific ribosomal protein mL45 family.</text>
</comment>
<comment type="subcellular location">
    <subcellularLocation>
        <location evidence="1">Mitochondrion</location>
    </subcellularLocation>
</comment>
<keyword evidence="13" id="KW-1185">Reference proteome</keyword>